<accession>A0ABR5ZJI7</accession>
<evidence type="ECO:0000313" key="2">
    <source>
        <dbReference type="Proteomes" id="UP000530038"/>
    </source>
</evidence>
<organism evidence="1 2">
    <name type="scientific">Pectobacterium aroidearum</name>
    <dbReference type="NCBI Taxonomy" id="1201031"/>
    <lineage>
        <taxon>Bacteria</taxon>
        <taxon>Pseudomonadati</taxon>
        <taxon>Pseudomonadota</taxon>
        <taxon>Gammaproteobacteria</taxon>
        <taxon>Enterobacterales</taxon>
        <taxon>Pectobacteriaceae</taxon>
        <taxon>Pectobacterium</taxon>
    </lineage>
</organism>
<sequence length="62" mass="7262">MFRYSPEEKQKQKIHSLLSNGYKFALVAGEVISGAYRYKYEADRLKQRGMRVVPLTELLEPK</sequence>
<protein>
    <submittedName>
        <fullName evidence="1">Uncharacterized protein</fullName>
    </submittedName>
</protein>
<dbReference type="Proteomes" id="UP000530038">
    <property type="component" value="Unassembled WGS sequence"/>
</dbReference>
<keyword evidence="2" id="KW-1185">Reference proteome</keyword>
<gene>
    <name evidence="1" type="ORF">H2Y56_21870</name>
</gene>
<evidence type="ECO:0000313" key="1">
    <source>
        <dbReference type="EMBL" id="MBA5234731.1"/>
    </source>
</evidence>
<dbReference type="RefSeq" id="WP_181838310.1">
    <property type="nucleotide sequence ID" value="NZ_JACERK010000017.1"/>
</dbReference>
<dbReference type="EMBL" id="JACERK010000017">
    <property type="protein sequence ID" value="MBA5234731.1"/>
    <property type="molecule type" value="Genomic_DNA"/>
</dbReference>
<comment type="caution">
    <text evidence="1">The sequence shown here is derived from an EMBL/GenBank/DDBJ whole genome shotgun (WGS) entry which is preliminary data.</text>
</comment>
<proteinExistence type="predicted"/>
<reference evidence="1 2" key="1">
    <citation type="submission" date="2020-07" db="EMBL/GenBank/DDBJ databases">
        <title>Characterization of Pectobacterium aroidearum strains causing soft rot on Amorphophallus konjac.</title>
        <authorList>
            <person name="Xie H."/>
        </authorList>
    </citation>
    <scope>NUCLEOTIDE SEQUENCE [LARGE SCALE GENOMIC DNA]</scope>
    <source>
        <strain evidence="1 2">MY10</strain>
    </source>
</reference>
<name>A0ABR5ZJI7_9GAMM</name>